<keyword evidence="1 4" id="KW-0479">Metal-binding</keyword>
<feature type="binding site" evidence="4">
    <location>
        <position position="8"/>
    </location>
    <ligand>
        <name>Zn(2+)</name>
        <dbReference type="ChEBI" id="CHEBI:29105"/>
        <label>1</label>
    </ligand>
</feature>
<dbReference type="NCBIfam" id="NF006702">
    <property type="entry name" value="PRK09248.1"/>
    <property type="match status" value="1"/>
</dbReference>
<feature type="binding site" evidence="4">
    <location>
        <position position="102"/>
    </location>
    <ligand>
        <name>Zn(2+)</name>
        <dbReference type="ChEBI" id="CHEBI:29105"/>
        <label>3</label>
    </ligand>
</feature>
<dbReference type="InterPro" id="IPR050243">
    <property type="entry name" value="PHP_phosphatase"/>
</dbReference>
<feature type="domain" description="Polymerase/histidinol phosphatase N-terminal" evidence="5">
    <location>
        <begin position="5"/>
        <end position="79"/>
    </location>
</feature>
<evidence type="ECO:0000313" key="7">
    <source>
        <dbReference type="Proteomes" id="UP001629953"/>
    </source>
</evidence>
<dbReference type="RefSeq" id="WP_408622589.1">
    <property type="nucleotide sequence ID" value="NZ_JBEQCT010000002.1"/>
</dbReference>
<feature type="binding site" evidence="4">
    <location>
        <position position="10"/>
    </location>
    <ligand>
        <name>Zn(2+)</name>
        <dbReference type="ChEBI" id="CHEBI:29105"/>
        <label>1</label>
    </ligand>
</feature>
<accession>A0ABW9G4V0</accession>
<organism evidence="6 7">
    <name type="scientific">Celerinatantimonas yamalensis</name>
    <dbReference type="NCBI Taxonomy" id="559956"/>
    <lineage>
        <taxon>Bacteria</taxon>
        <taxon>Pseudomonadati</taxon>
        <taxon>Pseudomonadota</taxon>
        <taxon>Gammaproteobacteria</taxon>
        <taxon>Celerinatantimonadaceae</taxon>
        <taxon>Celerinatantimonas</taxon>
    </lineage>
</organism>
<evidence type="ECO:0000256" key="4">
    <source>
        <dbReference type="HAMAP-Rule" id="MF_01561"/>
    </source>
</evidence>
<proteinExistence type="inferred from homology"/>
<protein>
    <submittedName>
        <fullName evidence="6">Phosphatase</fullName>
    </submittedName>
</protein>
<keyword evidence="2 4" id="KW-0378">Hydrolase</keyword>
<reference evidence="6 7" key="1">
    <citation type="journal article" date="2013" name="Int. J. Syst. Evol. Microbiol.">
        <title>Celerinatantimonas yamalensis sp. nov., a cold-adapted diazotrophic bacterium from a cold permafrost brine.</title>
        <authorList>
            <person name="Shcherbakova V."/>
            <person name="Chuvilskaya N."/>
            <person name="Rivkina E."/>
            <person name="Demidov N."/>
            <person name="Uchaeva V."/>
            <person name="Suetin S."/>
            <person name="Suzina N."/>
            <person name="Gilichinsky D."/>
        </authorList>
    </citation>
    <scope>NUCLEOTIDE SEQUENCE [LARGE SCALE GENOMIC DNA]</scope>
    <source>
        <strain evidence="6 7">C7</strain>
    </source>
</reference>
<dbReference type="Pfam" id="PF02811">
    <property type="entry name" value="PHP"/>
    <property type="match status" value="1"/>
</dbReference>
<dbReference type="InterPro" id="IPR003141">
    <property type="entry name" value="Pol/His_phosphatase_N"/>
</dbReference>
<evidence type="ECO:0000256" key="1">
    <source>
        <dbReference type="ARBA" id="ARBA00022723"/>
    </source>
</evidence>
<dbReference type="EMBL" id="JBEQCT010000002">
    <property type="protein sequence ID" value="MFM2484409.1"/>
    <property type="molecule type" value="Genomic_DNA"/>
</dbReference>
<feature type="binding site" evidence="4">
    <location>
        <position position="195"/>
    </location>
    <ligand>
        <name>Zn(2+)</name>
        <dbReference type="ChEBI" id="CHEBI:29105"/>
        <label>2</label>
    </ligand>
</feature>
<comment type="similarity">
    <text evidence="4">Belongs to the PHP family.</text>
</comment>
<name>A0ABW9G4V0_9GAMM</name>
<feature type="binding site" evidence="4">
    <location>
        <position position="41"/>
    </location>
    <ligand>
        <name>Zn(2+)</name>
        <dbReference type="ChEBI" id="CHEBI:29105"/>
        <label>2</label>
    </ligand>
</feature>
<dbReference type="SMART" id="SM00481">
    <property type="entry name" value="POLIIIAc"/>
    <property type="match status" value="1"/>
</dbReference>
<feature type="binding site" evidence="4">
    <location>
        <position position="132"/>
    </location>
    <ligand>
        <name>Zn(2+)</name>
        <dbReference type="ChEBI" id="CHEBI:29105"/>
        <label>3</label>
    </ligand>
</feature>
<dbReference type="Gene3D" id="3.20.20.140">
    <property type="entry name" value="Metal-dependent hydrolases"/>
    <property type="match status" value="1"/>
</dbReference>
<dbReference type="Proteomes" id="UP001629953">
    <property type="component" value="Unassembled WGS sequence"/>
</dbReference>
<feature type="binding site" evidence="4">
    <location>
        <position position="16"/>
    </location>
    <ligand>
        <name>Zn(2+)</name>
        <dbReference type="ChEBI" id="CHEBI:29105"/>
        <label>2</label>
    </ligand>
</feature>
<sequence>MQIQTDTHTHTISSGHAYSSLQENVNAARRAGIRLMAMTDHAPSMPGAPHIWFFGNLKVVPRIIDNVGVLRGVEANICDVDGNIDVPEQLVEQLDLVIASLHEAVIAPSDSASHTRALIGAIKSGLVDVIGHPGNPNYPIDIDALVKTAAQHQVLIELNNSSFLGSRRGSHKNCLAIAEAARDHGAWLTLGSDAHVSFSVGQFAECCDVIKQVGFPMERLVSTHAAKLLDFLEARGKTSMSKYHELR</sequence>
<dbReference type="InterPro" id="IPR023710">
    <property type="entry name" value="Phosphatase_YcdX_put"/>
</dbReference>
<evidence type="ECO:0000259" key="5">
    <source>
        <dbReference type="SMART" id="SM00481"/>
    </source>
</evidence>
<dbReference type="InterPro" id="IPR004013">
    <property type="entry name" value="PHP_dom"/>
</dbReference>
<dbReference type="HAMAP" id="MF_01561">
    <property type="entry name" value="YcdX_phosphat"/>
    <property type="match status" value="1"/>
</dbReference>
<comment type="cofactor">
    <cofactor evidence="4">
        <name>Zn(2+)</name>
        <dbReference type="ChEBI" id="CHEBI:29105"/>
    </cofactor>
    <text evidence="4">Binds 3 Zn(2+) ions per subunit.</text>
</comment>
<dbReference type="PANTHER" id="PTHR36928:SF1">
    <property type="entry name" value="PHOSPHATASE YCDX-RELATED"/>
    <property type="match status" value="1"/>
</dbReference>
<feature type="binding site" evidence="4">
    <location>
        <position position="74"/>
    </location>
    <ligand>
        <name>Zn(2+)</name>
        <dbReference type="ChEBI" id="CHEBI:29105"/>
        <label>3</label>
    </ligand>
</feature>
<dbReference type="PANTHER" id="PTHR36928">
    <property type="entry name" value="PHOSPHATASE YCDX-RELATED"/>
    <property type="match status" value="1"/>
</dbReference>
<evidence type="ECO:0000313" key="6">
    <source>
        <dbReference type="EMBL" id="MFM2484409.1"/>
    </source>
</evidence>
<feature type="binding site" evidence="4">
    <location>
        <position position="193"/>
    </location>
    <ligand>
        <name>Zn(2+)</name>
        <dbReference type="ChEBI" id="CHEBI:29105"/>
        <label>1</label>
    </ligand>
</feature>
<evidence type="ECO:0000256" key="2">
    <source>
        <dbReference type="ARBA" id="ARBA00022801"/>
    </source>
</evidence>
<dbReference type="CDD" id="cd07437">
    <property type="entry name" value="PHP_HisPPase_Ycdx_like"/>
    <property type="match status" value="1"/>
</dbReference>
<gene>
    <name evidence="6" type="ORF">ABUE30_04895</name>
</gene>
<comment type="caution">
    <text evidence="6">The sequence shown here is derived from an EMBL/GenBank/DDBJ whole genome shotgun (WGS) entry which is preliminary data.</text>
</comment>
<keyword evidence="3 4" id="KW-0862">Zinc</keyword>
<feature type="binding site" evidence="4">
    <location>
        <position position="74"/>
    </location>
    <ligand>
        <name>Zn(2+)</name>
        <dbReference type="ChEBI" id="CHEBI:29105"/>
        <label>1</label>
    </ligand>
</feature>
<evidence type="ECO:0000256" key="3">
    <source>
        <dbReference type="ARBA" id="ARBA00022833"/>
    </source>
</evidence>
<keyword evidence="7" id="KW-1185">Reference proteome</keyword>
<dbReference type="SUPFAM" id="SSF89550">
    <property type="entry name" value="PHP domain-like"/>
    <property type="match status" value="1"/>
</dbReference>
<dbReference type="InterPro" id="IPR016195">
    <property type="entry name" value="Pol/histidinol_Pase-like"/>
</dbReference>